<name>A0AAU9IZQ6_9CILI</name>
<comment type="caution">
    <text evidence="4">The sequence shown here is derived from an EMBL/GenBank/DDBJ whole genome shotgun (WGS) entry which is preliminary data.</text>
</comment>
<protein>
    <recommendedName>
        <fullName evidence="2">Defective in cullin neddylation protein</fullName>
    </recommendedName>
</protein>
<dbReference type="Proteomes" id="UP001162131">
    <property type="component" value="Unassembled WGS sequence"/>
</dbReference>
<keyword evidence="1" id="KW-0833">Ubl conjugation pathway</keyword>
<dbReference type="SUPFAM" id="SSF46934">
    <property type="entry name" value="UBA-like"/>
    <property type="match status" value="1"/>
</dbReference>
<dbReference type="GO" id="GO:0045116">
    <property type="term" value="P:protein neddylation"/>
    <property type="evidence" value="ECO:0007669"/>
    <property type="project" value="TreeGrafter"/>
</dbReference>
<sequence>MSLNSRQREKLAQFMSITGMQDVPAKKFLTSKNWDLELAVDEFYNSGAQVSRDQPAPTNQKKIDSLFTRYKSSTSAQIEGEGIENFCRDIGIEPMDVVILVISKYFNAATMGIYTKDEFCNGMKALGCDEISKLRQKIPDLRRELNNPQSFKEIYNYVFAFSRDQGVRNLGFETAIALWRLLLGEKYPLVNRWIGFLESRDKKHDISKDTWEMFLDFAIIVEREGLQGYDPSGAWPVLIDDFVEYLNS</sequence>
<dbReference type="PANTHER" id="PTHR12281:SF31">
    <property type="entry name" value="DCN1-LIKE PROTEIN 3"/>
    <property type="match status" value="1"/>
</dbReference>
<dbReference type="GO" id="GO:0097602">
    <property type="term" value="F:cullin family protein binding"/>
    <property type="evidence" value="ECO:0007669"/>
    <property type="project" value="TreeGrafter"/>
</dbReference>
<evidence type="ECO:0000313" key="5">
    <source>
        <dbReference type="Proteomes" id="UP001162131"/>
    </source>
</evidence>
<dbReference type="PANTHER" id="PTHR12281">
    <property type="entry name" value="RP42 RELATED"/>
    <property type="match status" value="1"/>
</dbReference>
<dbReference type="Gene3D" id="1.10.8.10">
    <property type="entry name" value="DNA helicase RuvA subunit, C-terminal domain"/>
    <property type="match status" value="1"/>
</dbReference>
<gene>
    <name evidence="4" type="ORF">BSTOLATCC_MIC18825</name>
</gene>
<accession>A0AAU9IZQ6</accession>
<dbReference type="Pfam" id="PF22566">
    <property type="entry name" value="UBA_8"/>
    <property type="match status" value="1"/>
</dbReference>
<reference evidence="4" key="1">
    <citation type="submission" date="2021-09" db="EMBL/GenBank/DDBJ databases">
        <authorList>
            <consortium name="AG Swart"/>
            <person name="Singh M."/>
            <person name="Singh A."/>
            <person name="Seah K."/>
            <person name="Emmerich C."/>
        </authorList>
    </citation>
    <scope>NUCLEOTIDE SEQUENCE</scope>
    <source>
        <strain evidence="4">ATCC30299</strain>
    </source>
</reference>
<dbReference type="GO" id="GO:0000151">
    <property type="term" value="C:ubiquitin ligase complex"/>
    <property type="evidence" value="ECO:0007669"/>
    <property type="project" value="TreeGrafter"/>
</dbReference>
<evidence type="ECO:0000256" key="1">
    <source>
        <dbReference type="ARBA" id="ARBA00022786"/>
    </source>
</evidence>
<evidence type="ECO:0000259" key="3">
    <source>
        <dbReference type="PROSITE" id="PS51229"/>
    </source>
</evidence>
<comment type="function">
    <text evidence="2">Neddylation of cullins play an essential role in the regulation of SCF-type complexes activity.</text>
</comment>
<dbReference type="Gene3D" id="1.10.238.200">
    <property type="entry name" value="Cullin, PONY binding domain"/>
    <property type="match status" value="1"/>
</dbReference>
<proteinExistence type="predicted"/>
<dbReference type="GO" id="GO:0031624">
    <property type="term" value="F:ubiquitin conjugating enzyme binding"/>
    <property type="evidence" value="ECO:0007669"/>
    <property type="project" value="TreeGrafter"/>
</dbReference>
<dbReference type="InterPro" id="IPR054109">
    <property type="entry name" value="UBA_8"/>
</dbReference>
<evidence type="ECO:0000313" key="4">
    <source>
        <dbReference type="EMBL" id="CAG9317581.1"/>
    </source>
</evidence>
<dbReference type="Pfam" id="PF03556">
    <property type="entry name" value="Cullin_binding"/>
    <property type="match status" value="1"/>
</dbReference>
<dbReference type="GO" id="GO:0005886">
    <property type="term" value="C:plasma membrane"/>
    <property type="evidence" value="ECO:0007669"/>
    <property type="project" value="UniProtKB-ARBA"/>
</dbReference>
<dbReference type="Gene3D" id="1.10.238.10">
    <property type="entry name" value="EF-hand"/>
    <property type="match status" value="1"/>
</dbReference>
<dbReference type="AlphaFoldDB" id="A0AAU9IZQ6"/>
<keyword evidence="5" id="KW-1185">Reference proteome</keyword>
<dbReference type="FunFam" id="1.10.238.200:FF:000003">
    <property type="entry name" value="DCN1-like protein 3"/>
    <property type="match status" value="1"/>
</dbReference>
<feature type="domain" description="DCUN1" evidence="3">
    <location>
        <begin position="58"/>
        <end position="247"/>
    </location>
</feature>
<dbReference type="InterPro" id="IPR014764">
    <property type="entry name" value="DCN-prot"/>
</dbReference>
<dbReference type="EMBL" id="CAJZBQ010000018">
    <property type="protein sequence ID" value="CAG9317581.1"/>
    <property type="molecule type" value="Genomic_DNA"/>
</dbReference>
<dbReference type="InterPro" id="IPR042460">
    <property type="entry name" value="DCN1-like_PONY"/>
</dbReference>
<dbReference type="GO" id="GO:0032182">
    <property type="term" value="F:ubiquitin-like protein binding"/>
    <property type="evidence" value="ECO:0007669"/>
    <property type="project" value="TreeGrafter"/>
</dbReference>
<organism evidence="4 5">
    <name type="scientific">Blepharisma stoltei</name>
    <dbReference type="NCBI Taxonomy" id="1481888"/>
    <lineage>
        <taxon>Eukaryota</taxon>
        <taxon>Sar</taxon>
        <taxon>Alveolata</taxon>
        <taxon>Ciliophora</taxon>
        <taxon>Postciliodesmatophora</taxon>
        <taxon>Heterotrichea</taxon>
        <taxon>Heterotrichida</taxon>
        <taxon>Blepharismidae</taxon>
        <taxon>Blepharisma</taxon>
    </lineage>
</organism>
<evidence type="ECO:0000256" key="2">
    <source>
        <dbReference type="RuleBase" id="RU410713"/>
    </source>
</evidence>
<dbReference type="InterPro" id="IPR009060">
    <property type="entry name" value="UBA-like_sf"/>
</dbReference>
<dbReference type="PROSITE" id="PS51229">
    <property type="entry name" value="DCUN1"/>
    <property type="match status" value="1"/>
</dbReference>
<dbReference type="InterPro" id="IPR005176">
    <property type="entry name" value="PONY_dom"/>
</dbReference>